<evidence type="ECO:0000313" key="4">
    <source>
        <dbReference type="Proteomes" id="UP000193391"/>
    </source>
</evidence>
<organism evidence="3 4">
    <name type="scientific">Thalassospira mesophila</name>
    <dbReference type="NCBI Taxonomy" id="1293891"/>
    <lineage>
        <taxon>Bacteria</taxon>
        <taxon>Pseudomonadati</taxon>
        <taxon>Pseudomonadota</taxon>
        <taxon>Alphaproteobacteria</taxon>
        <taxon>Rhodospirillales</taxon>
        <taxon>Thalassospiraceae</taxon>
        <taxon>Thalassospira</taxon>
    </lineage>
</organism>
<evidence type="ECO:0000313" key="3">
    <source>
        <dbReference type="EMBL" id="OSQ35552.1"/>
    </source>
</evidence>
<gene>
    <name evidence="3" type="ORF">TMES_20715</name>
</gene>
<feature type="transmembrane region" description="Helical" evidence="1">
    <location>
        <begin position="177"/>
        <end position="198"/>
    </location>
</feature>
<protein>
    <submittedName>
        <fullName evidence="3">Membrane protein</fullName>
    </submittedName>
</protein>
<dbReference type="InterPro" id="IPR025509">
    <property type="entry name" value="DUF4396"/>
</dbReference>
<feature type="transmembrane region" description="Helical" evidence="1">
    <location>
        <begin position="134"/>
        <end position="156"/>
    </location>
</feature>
<dbReference type="EMBL" id="JFKA01000017">
    <property type="protein sequence ID" value="OSQ35552.1"/>
    <property type="molecule type" value="Genomic_DNA"/>
</dbReference>
<feature type="transmembrane region" description="Helical" evidence="1">
    <location>
        <begin position="39"/>
        <end position="58"/>
    </location>
</feature>
<feature type="transmembrane region" description="Helical" evidence="1">
    <location>
        <begin position="213"/>
        <end position="236"/>
    </location>
</feature>
<evidence type="ECO:0000256" key="1">
    <source>
        <dbReference type="SAM" id="Phobius"/>
    </source>
</evidence>
<keyword evidence="1" id="KW-0472">Membrane</keyword>
<dbReference type="RefSeq" id="WP_085586187.1">
    <property type="nucleotide sequence ID" value="NZ_JFKA01000017.1"/>
</dbReference>
<dbReference type="OrthoDB" id="1495425at2"/>
<evidence type="ECO:0000259" key="2">
    <source>
        <dbReference type="Pfam" id="PF14342"/>
    </source>
</evidence>
<dbReference type="STRING" id="1293891.TMES_20715"/>
<proteinExistence type="predicted"/>
<keyword evidence="1" id="KW-0812">Transmembrane</keyword>
<dbReference type="AlphaFoldDB" id="A0A1Y2KXL7"/>
<sequence length="244" mass="27527">MIPDWLHAIAIISLLMGLVSAIVIIVAEMRDPQHMWIMNVVWPLFALFASVAALWLYFRYGVLASHGSMMPAMKNNKTPPNKRFTPFGIMVAKGTAHCGSGCALGDIIAEWLVFFVPAIAVWLGYPSFFSEKMYATWILDFILAFGFGVVFQYFTIKPMRDLSFGQGIYQAIKADTLSLIAWQVGMYGFMAIAHFLIFKDLLGAELKVPTVEFWFMMQIAMWCGFATSYPVNVWLIKSGVKEKM</sequence>
<feature type="transmembrane region" description="Helical" evidence="1">
    <location>
        <begin position="6"/>
        <end position="27"/>
    </location>
</feature>
<keyword evidence="1" id="KW-1133">Transmembrane helix</keyword>
<feature type="domain" description="DUF4396" evidence="2">
    <location>
        <begin position="90"/>
        <end position="241"/>
    </location>
</feature>
<feature type="transmembrane region" description="Helical" evidence="1">
    <location>
        <begin position="111"/>
        <end position="128"/>
    </location>
</feature>
<name>A0A1Y2KXL7_9PROT</name>
<dbReference type="Proteomes" id="UP000193391">
    <property type="component" value="Unassembled WGS sequence"/>
</dbReference>
<comment type="caution">
    <text evidence="3">The sequence shown here is derived from an EMBL/GenBank/DDBJ whole genome shotgun (WGS) entry which is preliminary data.</text>
</comment>
<dbReference type="Pfam" id="PF14342">
    <property type="entry name" value="DUF4396"/>
    <property type="match status" value="1"/>
</dbReference>
<reference evidence="3 4" key="1">
    <citation type="submission" date="2014-03" db="EMBL/GenBank/DDBJ databases">
        <title>The draft genome sequence of Thalassospira mesophila JCM 18969.</title>
        <authorList>
            <person name="Lai Q."/>
            <person name="Shao Z."/>
        </authorList>
    </citation>
    <scope>NUCLEOTIDE SEQUENCE [LARGE SCALE GENOMIC DNA]</scope>
    <source>
        <strain evidence="3 4">JCM 18969</strain>
    </source>
</reference>
<accession>A0A1Y2KXL7</accession>
<keyword evidence="4" id="KW-1185">Reference proteome</keyword>